<reference evidence="8 9" key="1">
    <citation type="submission" date="2010-10" db="EMBL/GenBank/DDBJ databases">
        <title>The Genome Sequence of Bacteroides eggerthii strain 1_2_48FAA.</title>
        <authorList>
            <consortium name="The Broad Institute Genome Sequencing Platform"/>
            <person name="Ward D."/>
            <person name="Earl A."/>
            <person name="Feldgarden M."/>
            <person name="Young S.K."/>
            <person name="Gargeya S."/>
            <person name="Zeng Q."/>
            <person name="Alvarado L."/>
            <person name="Berlin A."/>
            <person name="Bochicchio J."/>
            <person name="Chapman S.B."/>
            <person name="Chen Z."/>
            <person name="Freedman E."/>
            <person name="Gellesch M."/>
            <person name="Goldberg J."/>
            <person name="Griggs A."/>
            <person name="Gujja S."/>
            <person name="Heilman E."/>
            <person name="Heiman D."/>
            <person name="Howarth C."/>
            <person name="Mehta T."/>
            <person name="Neiman D."/>
            <person name="Pearson M."/>
            <person name="Roberts A."/>
            <person name="Saif S."/>
            <person name="Shea T."/>
            <person name="Shenoy N."/>
            <person name="Sisk P."/>
            <person name="Stolte C."/>
            <person name="Sykes S."/>
            <person name="White J."/>
            <person name="Yandava C."/>
            <person name="Allen-Vercoe E."/>
            <person name="Ambrose C."/>
            <person name="Strauss J."/>
            <person name="Daigneault M."/>
            <person name="Haas B."/>
            <person name="Nusbaum C."/>
            <person name="Birren B."/>
        </authorList>
    </citation>
    <scope>NUCLEOTIDE SEQUENCE [LARGE SCALE GENOMIC DNA]</scope>
    <source>
        <strain evidence="8 9">1_2_48FAA</strain>
    </source>
</reference>
<evidence type="ECO:0000256" key="5">
    <source>
        <dbReference type="ARBA" id="ARBA00023295"/>
    </source>
</evidence>
<comment type="similarity">
    <text evidence="1">Belongs to the glycosyl hydrolase 29 family.</text>
</comment>
<keyword evidence="4" id="KW-0378">Hydrolase</keyword>
<dbReference type="PANTHER" id="PTHR10030">
    <property type="entry name" value="ALPHA-L-FUCOSIDASE"/>
    <property type="match status" value="1"/>
</dbReference>
<organism evidence="8 9">
    <name type="scientific">Bacteroides eggerthii 1_2_48FAA</name>
    <dbReference type="NCBI Taxonomy" id="665953"/>
    <lineage>
        <taxon>Bacteria</taxon>
        <taxon>Pseudomonadati</taxon>
        <taxon>Bacteroidota</taxon>
        <taxon>Bacteroidia</taxon>
        <taxon>Bacteroidales</taxon>
        <taxon>Bacteroidaceae</taxon>
        <taxon>Bacteroides</taxon>
    </lineage>
</organism>
<evidence type="ECO:0000256" key="6">
    <source>
        <dbReference type="SAM" id="SignalP"/>
    </source>
</evidence>
<dbReference type="PANTHER" id="PTHR10030:SF37">
    <property type="entry name" value="ALPHA-L-FUCOSIDASE-RELATED"/>
    <property type="match status" value="1"/>
</dbReference>
<dbReference type="GO" id="GO:0006004">
    <property type="term" value="P:fucose metabolic process"/>
    <property type="evidence" value="ECO:0007669"/>
    <property type="project" value="TreeGrafter"/>
</dbReference>
<accession>E5WYI5</accession>
<protein>
    <recommendedName>
        <fullName evidence="2">alpha-L-fucosidase</fullName>
        <ecNumber evidence="2">3.2.1.51</ecNumber>
    </recommendedName>
</protein>
<dbReference type="GO" id="GO:0004560">
    <property type="term" value="F:alpha-L-fucosidase activity"/>
    <property type="evidence" value="ECO:0007669"/>
    <property type="project" value="InterPro"/>
</dbReference>
<dbReference type="InterPro" id="IPR017853">
    <property type="entry name" value="GH"/>
</dbReference>
<dbReference type="Pfam" id="PF01120">
    <property type="entry name" value="Alpha_L_fucos"/>
    <property type="match status" value="1"/>
</dbReference>
<dbReference type="EC" id="3.2.1.51" evidence="2"/>
<evidence type="ECO:0000256" key="3">
    <source>
        <dbReference type="ARBA" id="ARBA00022729"/>
    </source>
</evidence>
<dbReference type="InterPro" id="IPR000933">
    <property type="entry name" value="Glyco_hydro_29"/>
</dbReference>
<dbReference type="SMART" id="SM00812">
    <property type="entry name" value="Alpha_L_fucos"/>
    <property type="match status" value="1"/>
</dbReference>
<evidence type="ECO:0000259" key="7">
    <source>
        <dbReference type="Pfam" id="PF01120"/>
    </source>
</evidence>
<comment type="caution">
    <text evidence="8">The sequence shown here is derived from an EMBL/GenBank/DDBJ whole genome shotgun (WGS) entry which is preliminary data.</text>
</comment>
<dbReference type="GO" id="GO:0005764">
    <property type="term" value="C:lysosome"/>
    <property type="evidence" value="ECO:0007669"/>
    <property type="project" value="TreeGrafter"/>
</dbReference>
<dbReference type="EMBL" id="ACWG01000019">
    <property type="protein sequence ID" value="EFV30049.1"/>
    <property type="molecule type" value="Genomic_DNA"/>
</dbReference>
<gene>
    <name evidence="8" type="ORF">HMPREF1016_01772</name>
</gene>
<evidence type="ECO:0000256" key="4">
    <source>
        <dbReference type="ARBA" id="ARBA00022801"/>
    </source>
</evidence>
<dbReference type="AlphaFoldDB" id="E5WYI5"/>
<dbReference type="InterPro" id="IPR057739">
    <property type="entry name" value="Glyco_hydro_29_N"/>
</dbReference>
<dbReference type="Proteomes" id="UP000003246">
    <property type="component" value="Unassembled WGS sequence"/>
</dbReference>
<dbReference type="GO" id="GO:0016139">
    <property type="term" value="P:glycoside catabolic process"/>
    <property type="evidence" value="ECO:0007669"/>
    <property type="project" value="TreeGrafter"/>
</dbReference>
<dbReference type="SUPFAM" id="SSF51445">
    <property type="entry name" value="(Trans)glycosidases"/>
    <property type="match status" value="1"/>
</dbReference>
<proteinExistence type="inferred from homology"/>
<evidence type="ECO:0000256" key="2">
    <source>
        <dbReference type="ARBA" id="ARBA00012662"/>
    </source>
</evidence>
<sequence length="182" mass="21185">MKSKLKIIFLFLLFSFNSFAQQSEQDKKMAWWREARFGMFIHWGPYAVWGGDYHGYLSRVGGPAWMMNRCKIPVKEYQEMTKTFNPIKYNPEEWVLLAKNAGMKYIIITAKHHDGFAMFKSNASNYNIVDFTPYGKDVLDGLAKACRKHKMKLGFYYSQAQDWNNPGGGYTQKTYGTRLAKP</sequence>
<name>E5WYI5_9BACE</name>
<feature type="signal peptide" evidence="6">
    <location>
        <begin position="1"/>
        <end position="20"/>
    </location>
</feature>
<dbReference type="HOGENOM" id="CLU_1479264_0_0_10"/>
<evidence type="ECO:0000313" key="8">
    <source>
        <dbReference type="EMBL" id="EFV30049.1"/>
    </source>
</evidence>
<keyword evidence="5" id="KW-0326">Glycosidase</keyword>
<evidence type="ECO:0000256" key="1">
    <source>
        <dbReference type="ARBA" id="ARBA00007951"/>
    </source>
</evidence>
<feature type="domain" description="Glycoside hydrolase family 29 N-terminal" evidence="7">
    <location>
        <begin position="21"/>
        <end position="166"/>
    </location>
</feature>
<feature type="chain" id="PRO_5003199734" description="alpha-L-fucosidase" evidence="6">
    <location>
        <begin position="21"/>
        <end position="182"/>
    </location>
</feature>
<dbReference type="Gene3D" id="3.20.20.80">
    <property type="entry name" value="Glycosidases"/>
    <property type="match status" value="1"/>
</dbReference>
<keyword evidence="3 6" id="KW-0732">Signal</keyword>
<evidence type="ECO:0000313" key="9">
    <source>
        <dbReference type="Proteomes" id="UP000003246"/>
    </source>
</evidence>